<dbReference type="PROSITE" id="PS50929">
    <property type="entry name" value="ABC_TM1F"/>
    <property type="match status" value="1"/>
</dbReference>
<dbReference type="Gene3D" id="1.20.1560.10">
    <property type="entry name" value="ABC transporter type 1, transmembrane domain"/>
    <property type="match status" value="1"/>
</dbReference>
<evidence type="ECO:0000256" key="8">
    <source>
        <dbReference type="SAM" id="Phobius"/>
    </source>
</evidence>
<name>A0ABU4RP73_9HYPH</name>
<keyword evidence="5 11" id="KW-0067">ATP-binding</keyword>
<feature type="transmembrane region" description="Helical" evidence="8">
    <location>
        <begin position="61"/>
        <end position="81"/>
    </location>
</feature>
<keyword evidence="6 8" id="KW-1133">Transmembrane helix</keyword>
<keyword evidence="4" id="KW-0547">Nucleotide-binding</keyword>
<evidence type="ECO:0000256" key="4">
    <source>
        <dbReference type="ARBA" id="ARBA00022741"/>
    </source>
</evidence>
<dbReference type="CDD" id="cd18582">
    <property type="entry name" value="ABC_6TM_ATM1_ABCB7"/>
    <property type="match status" value="1"/>
</dbReference>
<comment type="subcellular location">
    <subcellularLocation>
        <location evidence="1">Cell membrane</location>
        <topology evidence="1">Multi-pass membrane protein</topology>
    </subcellularLocation>
</comment>
<dbReference type="SUPFAM" id="SSF52540">
    <property type="entry name" value="P-loop containing nucleoside triphosphate hydrolases"/>
    <property type="match status" value="1"/>
</dbReference>
<keyword evidence="12" id="KW-1185">Reference proteome</keyword>
<feature type="domain" description="ABC transporter" evidence="9">
    <location>
        <begin position="353"/>
        <end position="587"/>
    </location>
</feature>
<dbReference type="Pfam" id="PF00005">
    <property type="entry name" value="ABC_tran"/>
    <property type="match status" value="1"/>
</dbReference>
<evidence type="ECO:0000259" key="10">
    <source>
        <dbReference type="PROSITE" id="PS50929"/>
    </source>
</evidence>
<feature type="transmembrane region" description="Helical" evidence="8">
    <location>
        <begin position="176"/>
        <end position="194"/>
    </location>
</feature>
<sequence length="635" mass="70172">MRDLQPFMWPGDRPDLRLRIAIAFVLLVLTKLVTVAVPYAFKWATDALTIASNGTPVPQTEAGWFAAALAAPVFLVALYGLGRVGMVVLAQARDALTAAVVMHAVRRLALQVFQHIHRLSLRYHLKRRTGGLSRVVERGRTAIETLTRTALLTVAPTIIELVLVFGILAYQFDWRYVLAVFITLAVYFWFTYVASEWRLGIRRVLNEQDTDANSKAIDSLLNYETVKYFGNEEREAARFDRSMAGYEVAAVKTYTSLSWLNAGQAVIFTIGLAVCMAMAAIDVRAGRNTVGDFVFINAMMIQLYQPLNFLGWVYREIKQAITDIEAMFRLLAEEVEVEDKPDALALAVAGGVVRFEDVRFSYEPERRILKGISFEVPAGKTVAIVGPSGAGKSTISRLLFRFYDVSSGRITIDGQDVRDVTQKSLRDAIGMVPQDTVLFNDTIFYNIRYGRWDASQEEIEAAASMAQIDGFIRSLPKGYDTEVGERGLKLSGGEKQRVAIARTILKAPPILILDEATSALDSYTEQEIQSALESVSRGRTTLVIAHRLSTIIGADEIIVLAAGEVVERGTHGELLDRNGLYAGMWARQREADQARELLARTGEDADLVPKEVMSSSAEDDMDKPPVIAVAAATVS</sequence>
<dbReference type="PROSITE" id="PS00211">
    <property type="entry name" value="ABC_TRANSPORTER_1"/>
    <property type="match status" value="1"/>
</dbReference>
<feature type="transmembrane region" description="Helical" evidence="8">
    <location>
        <begin position="20"/>
        <end position="41"/>
    </location>
</feature>
<dbReference type="PROSITE" id="PS50893">
    <property type="entry name" value="ABC_TRANSPORTER_2"/>
    <property type="match status" value="1"/>
</dbReference>
<evidence type="ECO:0000259" key="9">
    <source>
        <dbReference type="PROSITE" id="PS50893"/>
    </source>
</evidence>
<dbReference type="SMART" id="SM00382">
    <property type="entry name" value="AAA"/>
    <property type="match status" value="1"/>
</dbReference>
<evidence type="ECO:0000256" key="1">
    <source>
        <dbReference type="ARBA" id="ARBA00004651"/>
    </source>
</evidence>
<dbReference type="Gene3D" id="3.40.50.300">
    <property type="entry name" value="P-loop containing nucleotide triphosphate hydrolases"/>
    <property type="match status" value="1"/>
</dbReference>
<feature type="transmembrane region" description="Helical" evidence="8">
    <location>
        <begin position="150"/>
        <end position="170"/>
    </location>
</feature>
<evidence type="ECO:0000313" key="11">
    <source>
        <dbReference type="EMBL" id="MDX6806632.1"/>
    </source>
</evidence>
<dbReference type="InterPro" id="IPR039421">
    <property type="entry name" value="Type_1_exporter"/>
</dbReference>
<dbReference type="PANTHER" id="PTHR24221">
    <property type="entry name" value="ATP-BINDING CASSETTE SUB-FAMILY B"/>
    <property type="match status" value="1"/>
</dbReference>
<proteinExistence type="inferred from homology"/>
<dbReference type="InterPro" id="IPR011527">
    <property type="entry name" value="ABC1_TM_dom"/>
</dbReference>
<comment type="caution">
    <text evidence="11">The sequence shown here is derived from an EMBL/GenBank/DDBJ whole genome shotgun (WGS) entry which is preliminary data.</text>
</comment>
<dbReference type="PANTHER" id="PTHR24221:SF654">
    <property type="entry name" value="ATP-BINDING CASSETTE SUB-FAMILY B MEMBER 6"/>
    <property type="match status" value="1"/>
</dbReference>
<dbReference type="InterPro" id="IPR003593">
    <property type="entry name" value="AAA+_ATPase"/>
</dbReference>
<feature type="transmembrane region" description="Helical" evidence="8">
    <location>
        <begin position="259"/>
        <end position="281"/>
    </location>
</feature>
<accession>A0ABU4RP73</accession>
<dbReference type="InterPro" id="IPR003439">
    <property type="entry name" value="ABC_transporter-like_ATP-bd"/>
</dbReference>
<evidence type="ECO:0000256" key="2">
    <source>
        <dbReference type="ARBA" id="ARBA00005417"/>
    </source>
</evidence>
<dbReference type="InterPro" id="IPR017871">
    <property type="entry name" value="ABC_transporter-like_CS"/>
</dbReference>
<keyword evidence="7 8" id="KW-0472">Membrane</keyword>
<protein>
    <submittedName>
        <fullName evidence="11">ABC transporter ATP-binding protein/permease</fullName>
    </submittedName>
</protein>
<dbReference type="InterPro" id="IPR027417">
    <property type="entry name" value="P-loop_NTPase"/>
</dbReference>
<gene>
    <name evidence="11" type="ORF">SCD90_11205</name>
</gene>
<dbReference type="SUPFAM" id="SSF90123">
    <property type="entry name" value="ABC transporter transmembrane region"/>
    <property type="match status" value="1"/>
</dbReference>
<evidence type="ECO:0000256" key="5">
    <source>
        <dbReference type="ARBA" id="ARBA00022840"/>
    </source>
</evidence>
<evidence type="ECO:0000313" key="12">
    <source>
        <dbReference type="Proteomes" id="UP001274321"/>
    </source>
</evidence>
<dbReference type="Proteomes" id="UP001274321">
    <property type="component" value="Unassembled WGS sequence"/>
</dbReference>
<evidence type="ECO:0000256" key="6">
    <source>
        <dbReference type="ARBA" id="ARBA00022989"/>
    </source>
</evidence>
<feature type="domain" description="ABC transmembrane type-1" evidence="10">
    <location>
        <begin position="21"/>
        <end position="319"/>
    </location>
</feature>
<comment type="similarity">
    <text evidence="2">Belongs to the ABC transporter superfamily.</text>
</comment>
<dbReference type="Pfam" id="PF00664">
    <property type="entry name" value="ABC_membrane"/>
    <property type="match status" value="1"/>
</dbReference>
<reference evidence="11 12" key="1">
    <citation type="submission" date="2023-11" db="EMBL/GenBank/DDBJ databases">
        <authorList>
            <person name="Bao R."/>
        </authorList>
    </citation>
    <scope>NUCLEOTIDE SEQUENCE [LARGE SCALE GENOMIC DNA]</scope>
    <source>
        <strain evidence="11 12">PJ23</strain>
    </source>
</reference>
<evidence type="ECO:0000256" key="7">
    <source>
        <dbReference type="ARBA" id="ARBA00023136"/>
    </source>
</evidence>
<dbReference type="InterPro" id="IPR036640">
    <property type="entry name" value="ABC1_TM_sf"/>
</dbReference>
<organism evidence="11 12">
    <name type="scientific">Terrihabitans rhizophilus</name>
    <dbReference type="NCBI Taxonomy" id="3092662"/>
    <lineage>
        <taxon>Bacteria</taxon>
        <taxon>Pseudomonadati</taxon>
        <taxon>Pseudomonadota</taxon>
        <taxon>Alphaproteobacteria</taxon>
        <taxon>Hyphomicrobiales</taxon>
        <taxon>Terrihabitans</taxon>
    </lineage>
</organism>
<dbReference type="EMBL" id="JAXAFJ010000006">
    <property type="protein sequence ID" value="MDX6806632.1"/>
    <property type="molecule type" value="Genomic_DNA"/>
</dbReference>
<evidence type="ECO:0000256" key="3">
    <source>
        <dbReference type="ARBA" id="ARBA00022692"/>
    </source>
</evidence>
<keyword evidence="3 8" id="KW-0812">Transmembrane</keyword>
<dbReference type="CDD" id="cd03253">
    <property type="entry name" value="ABCC_ATM1_transporter"/>
    <property type="match status" value="1"/>
</dbReference>
<dbReference type="GO" id="GO:0005524">
    <property type="term" value="F:ATP binding"/>
    <property type="evidence" value="ECO:0007669"/>
    <property type="project" value="UniProtKB-KW"/>
</dbReference>